<reference evidence="1 2" key="1">
    <citation type="journal article" date="2018" name="Arch. Microbiol.">
        <title>New insights into the metabolic potential of the phototrophic purple bacterium Rhodopila globiformis DSM 161(T) from its draft genome sequence and evidence for a vanadium-dependent nitrogenase.</title>
        <authorList>
            <person name="Imhoff J.F."/>
            <person name="Rahn T."/>
            <person name="Kunzel S."/>
            <person name="Neulinger S.C."/>
        </authorList>
    </citation>
    <scope>NUCLEOTIDE SEQUENCE [LARGE SCALE GENOMIC DNA]</scope>
    <source>
        <strain evidence="1 2">DSM 161</strain>
    </source>
</reference>
<protein>
    <submittedName>
        <fullName evidence="1">Type VI secretion-associated protein</fullName>
    </submittedName>
</protein>
<keyword evidence="2" id="KW-1185">Reference proteome</keyword>
<dbReference type="AlphaFoldDB" id="A0A2S6NKG7"/>
<dbReference type="EMBL" id="NHRY01000072">
    <property type="protein sequence ID" value="PPQ35464.1"/>
    <property type="molecule type" value="Genomic_DNA"/>
</dbReference>
<comment type="caution">
    <text evidence="1">The sequence shown here is derived from an EMBL/GenBank/DDBJ whole genome shotgun (WGS) entry which is preliminary data.</text>
</comment>
<dbReference type="Proteomes" id="UP000239724">
    <property type="component" value="Unassembled WGS sequence"/>
</dbReference>
<evidence type="ECO:0000313" key="1">
    <source>
        <dbReference type="EMBL" id="PPQ35464.1"/>
    </source>
</evidence>
<sequence>MPGAVASGFYGKLPARGDFVRAGLPRDFTDPWDLWLSGVMAASREAAGDAWLPAFLEAPVWRFVLPAGLCGTRAAVGLMLPSVDRVGRYFPLTFAALFQGGAPAGFEGGSPAGLEGGSLAGTGAWLDRYEDAGRAALERDLEPDEVMAMLDTPAPDGAGVSVGVSEWWTEGSPRLQPTRMALRSLPDAAAYAGMLGLAVA</sequence>
<organism evidence="1 2">
    <name type="scientific">Rhodopila globiformis</name>
    <name type="common">Rhodopseudomonas globiformis</name>
    <dbReference type="NCBI Taxonomy" id="1071"/>
    <lineage>
        <taxon>Bacteria</taxon>
        <taxon>Pseudomonadati</taxon>
        <taxon>Pseudomonadota</taxon>
        <taxon>Alphaproteobacteria</taxon>
        <taxon>Acetobacterales</taxon>
        <taxon>Acetobacteraceae</taxon>
        <taxon>Rhodopila</taxon>
    </lineage>
</organism>
<dbReference type="InterPro" id="IPR038225">
    <property type="entry name" value="TagF_sf"/>
</dbReference>
<dbReference type="Pfam" id="PF09867">
    <property type="entry name" value="TagF_N"/>
    <property type="match status" value="1"/>
</dbReference>
<dbReference type="InterPro" id="IPR017748">
    <property type="entry name" value="TagF"/>
</dbReference>
<name>A0A2S6NKG7_RHOGL</name>
<dbReference type="NCBIfam" id="TIGR03373">
    <property type="entry name" value="VI_minor_4"/>
    <property type="match status" value="1"/>
</dbReference>
<evidence type="ECO:0000313" key="2">
    <source>
        <dbReference type="Proteomes" id="UP000239724"/>
    </source>
</evidence>
<dbReference type="Gene3D" id="3.40.1730.10">
    <property type="entry name" value="pa0076 domain"/>
    <property type="match status" value="1"/>
</dbReference>
<proteinExistence type="predicted"/>
<gene>
    <name evidence="1" type="ORF">CCS01_07215</name>
</gene>
<dbReference type="PIRSF" id="PIRSF029287">
    <property type="entry name" value="UCP029287"/>
    <property type="match status" value="1"/>
</dbReference>
<accession>A0A2S6NKG7</accession>
<dbReference type="OrthoDB" id="9801841at2"/>
<dbReference type="RefSeq" id="WP_104518178.1">
    <property type="nucleotide sequence ID" value="NZ_NHRY01000072.1"/>
</dbReference>